<comment type="caution">
    <text evidence="3">The sequence shown here is derived from an EMBL/GenBank/DDBJ whole genome shotgun (WGS) entry which is preliminary data.</text>
</comment>
<accession>A0ABU2S9U8</accession>
<protein>
    <submittedName>
        <fullName evidence="3">Transglycosylase SLT domain-containing protein</fullName>
    </submittedName>
</protein>
<keyword evidence="4" id="KW-1185">Reference proteome</keyword>
<feature type="region of interest" description="Disordered" evidence="1">
    <location>
        <begin position="45"/>
        <end position="156"/>
    </location>
</feature>
<dbReference type="Proteomes" id="UP001183615">
    <property type="component" value="Unassembled WGS sequence"/>
</dbReference>
<sequence>MTASTNDTRTTVTRTVALAGIVTAGAAALTLPFAPTAAADDAAAHGVSEAAERTAAPAAFAPNDSDGVIGKAPGAENDERTENTENDERTENTENTGRADDDASRDESGDASRDDRGDDGAGEVADRGRGAEYREDGTLVTIPRHEQPEPQPASDEDIDRWIDEALEVLDEKGIPGSYEGIHRNLMRESSGDPQTINLWDTNAQENIPSKGLLQVIDPTFEQYHVEGTSKNIYDPVANIAAACNYAAERYGSMDNVDSAY</sequence>
<name>A0ABU2S9U8_9ACTN</name>
<dbReference type="SUPFAM" id="SSF53955">
    <property type="entry name" value="Lysozyme-like"/>
    <property type="match status" value="1"/>
</dbReference>
<dbReference type="Pfam" id="PF01464">
    <property type="entry name" value="SLT"/>
    <property type="match status" value="1"/>
</dbReference>
<proteinExistence type="predicted"/>
<dbReference type="Gene3D" id="1.10.530.10">
    <property type="match status" value="1"/>
</dbReference>
<evidence type="ECO:0000259" key="2">
    <source>
        <dbReference type="Pfam" id="PF01464"/>
    </source>
</evidence>
<evidence type="ECO:0000313" key="4">
    <source>
        <dbReference type="Proteomes" id="UP001183615"/>
    </source>
</evidence>
<dbReference type="InterPro" id="IPR008258">
    <property type="entry name" value="Transglycosylase_SLT_dom_1"/>
</dbReference>
<evidence type="ECO:0000313" key="3">
    <source>
        <dbReference type="EMBL" id="MDT0445219.1"/>
    </source>
</evidence>
<dbReference type="EMBL" id="JAVREV010000012">
    <property type="protein sequence ID" value="MDT0445219.1"/>
    <property type="molecule type" value="Genomic_DNA"/>
</dbReference>
<organism evidence="3 4">
    <name type="scientific">Streptomyces johnsoniae</name>
    <dbReference type="NCBI Taxonomy" id="3075532"/>
    <lineage>
        <taxon>Bacteria</taxon>
        <taxon>Bacillati</taxon>
        <taxon>Actinomycetota</taxon>
        <taxon>Actinomycetes</taxon>
        <taxon>Kitasatosporales</taxon>
        <taxon>Streptomycetaceae</taxon>
        <taxon>Streptomyces</taxon>
    </lineage>
</organism>
<dbReference type="InterPro" id="IPR023346">
    <property type="entry name" value="Lysozyme-like_dom_sf"/>
</dbReference>
<dbReference type="RefSeq" id="WP_311619430.1">
    <property type="nucleotide sequence ID" value="NZ_JAVREV010000012.1"/>
</dbReference>
<feature type="domain" description="Transglycosylase SLT" evidence="2">
    <location>
        <begin position="187"/>
        <end position="255"/>
    </location>
</feature>
<dbReference type="PROSITE" id="PS51318">
    <property type="entry name" value="TAT"/>
    <property type="match status" value="1"/>
</dbReference>
<feature type="compositionally biased region" description="Low complexity" evidence="1">
    <location>
        <begin position="45"/>
        <end position="61"/>
    </location>
</feature>
<gene>
    <name evidence="3" type="ORF">RM779_21825</name>
</gene>
<evidence type="ECO:0000256" key="1">
    <source>
        <dbReference type="SAM" id="MobiDB-lite"/>
    </source>
</evidence>
<dbReference type="InterPro" id="IPR006311">
    <property type="entry name" value="TAT_signal"/>
</dbReference>
<feature type="compositionally biased region" description="Basic and acidic residues" evidence="1">
    <location>
        <begin position="77"/>
        <end position="148"/>
    </location>
</feature>
<reference evidence="4" key="1">
    <citation type="submission" date="2023-07" db="EMBL/GenBank/DDBJ databases">
        <title>30 novel species of actinomycetes from the DSMZ collection.</title>
        <authorList>
            <person name="Nouioui I."/>
        </authorList>
    </citation>
    <scope>NUCLEOTIDE SEQUENCE [LARGE SCALE GENOMIC DNA]</scope>
    <source>
        <strain evidence="4">DSM 41886</strain>
    </source>
</reference>